<dbReference type="EMBL" id="LAXD01000001">
    <property type="protein sequence ID" value="KWW99778.1"/>
    <property type="molecule type" value="Genomic_DNA"/>
</dbReference>
<dbReference type="EMBL" id="JYIJ01000015">
    <property type="protein sequence ID" value="KWX04474.1"/>
    <property type="molecule type" value="Genomic_DNA"/>
</dbReference>
<dbReference type="STRING" id="1469144.LI90_1417"/>
<evidence type="ECO:0000313" key="2">
    <source>
        <dbReference type="EMBL" id="KWX04474.1"/>
    </source>
</evidence>
<reference evidence="1" key="2">
    <citation type="submission" date="2015-04" db="EMBL/GenBank/DDBJ databases">
        <title>Physiological reanalysis, assessment of diazotrophy, and genome sequences of multiple isolates of Streptomyces thermoautotrophicus.</title>
        <authorList>
            <person name="MacKellar D.C."/>
            <person name="Lieber L."/>
            <person name="Norman J."/>
            <person name="Bolger A."/>
            <person name="Tobin C."/>
            <person name="Murray J.W."/>
            <person name="Woodward J."/>
            <person name="Friesen M."/>
            <person name="Prell J."/>
        </authorList>
    </citation>
    <scope>NUCLEOTIDE SEQUENCE [LARGE SCALE GENOMIC DNA]</scope>
    <source>
        <strain evidence="1">H1</strain>
    </source>
</reference>
<proteinExistence type="predicted"/>
<dbReference type="AlphaFoldDB" id="A0A132N305"/>
<evidence type="ECO:0000313" key="4">
    <source>
        <dbReference type="Proteomes" id="UP000070659"/>
    </source>
</evidence>
<reference evidence="3" key="3">
    <citation type="submission" date="2015-04" db="EMBL/GenBank/DDBJ databases">
        <title>Physiological reanalysis, assessment of diazotrophy, and genome sequences of multiple isolates of Streptomyces thermoautotrophicus.</title>
        <authorList>
            <person name="MacKellar D.C."/>
            <person name="Lieber L."/>
            <person name="Norman J."/>
            <person name="Bolger A."/>
            <person name="Tobin C."/>
            <person name="Murray J.W."/>
            <person name="Chang R."/>
            <person name="Ford T."/>
            <person name="Nguyen P.Q."/>
            <person name="Woodward J."/>
            <person name="Permingeat H."/>
            <person name="Joshi N.S."/>
            <person name="Silver P.A."/>
            <person name="Usadel B."/>
            <person name="Rutherford A.W."/>
            <person name="Friesen M."/>
            <person name="Prell J."/>
        </authorList>
    </citation>
    <scope>NUCLEOTIDE SEQUENCE [LARGE SCALE GENOMIC DNA]</scope>
    <source>
        <strain evidence="3">H1</strain>
    </source>
</reference>
<dbReference type="PATRIC" id="fig|1469144.10.peg.1556"/>
<name>A0A132N305_9ACTN</name>
<organism evidence="2 4">
    <name type="scientific">Carbonactinospora thermoautotrophica</name>
    <dbReference type="NCBI Taxonomy" id="1469144"/>
    <lineage>
        <taxon>Bacteria</taxon>
        <taxon>Bacillati</taxon>
        <taxon>Actinomycetota</taxon>
        <taxon>Actinomycetes</taxon>
        <taxon>Kitasatosporales</taxon>
        <taxon>Carbonactinosporaceae</taxon>
        <taxon>Carbonactinospora</taxon>
    </lineage>
</organism>
<sequence>MNNLERLIAHLDPQSARFATAALDWLLPQGGDLDDLTQIELQDFLWLQLPAVWPVPIELQLQVAEALAELFTLSGHRRLAEVCRSPRTRAVFGAWAEGLGLTAYRQAMEASGVEPPNTGRITWSHVMGAGEGEVRREIGRLLEARIDQDAVRAGSWEWRAYAAELTDEFLVTPHERWPGRLPLQVVEEARLRLWLLHGSPGRRVLLQPVVPQLTREAEPSPEALAMLEPLRWLLERLRAGLVLTKTGRLPLSVVTPAAALFGWTRDRPPRSEQEVPRLSAAFALLRAAGLVRIEHRRAYTTALGNRAIGEPAVLWRVALGEIFSGEGFDAAVAELAAALLLRYTEPLLIDLMLTLIHIVLAGEWNTPDGDTFNAVDLACVLGPWLTAGEVLGCVRQTAEPGGHAVALTPLGREIVSAALRARALRPRRVPLEE</sequence>
<gene>
    <name evidence="1" type="ORF">LI90_1417</name>
    <name evidence="2" type="ORF">TH66_07865</name>
</gene>
<evidence type="ECO:0000313" key="3">
    <source>
        <dbReference type="Proteomes" id="UP000070188"/>
    </source>
</evidence>
<dbReference type="RefSeq" id="WP_066885667.1">
    <property type="nucleotide sequence ID" value="NZ_JYIJ01000015.1"/>
</dbReference>
<dbReference type="Proteomes" id="UP000070659">
    <property type="component" value="Unassembled WGS sequence"/>
</dbReference>
<protein>
    <submittedName>
        <fullName evidence="2">Uncharacterized protein</fullName>
    </submittedName>
</protein>
<comment type="caution">
    <text evidence="2">The sequence shown here is derived from an EMBL/GenBank/DDBJ whole genome shotgun (WGS) entry which is preliminary data.</text>
</comment>
<keyword evidence="3" id="KW-1185">Reference proteome</keyword>
<accession>A0A132N305</accession>
<reference evidence="2 4" key="1">
    <citation type="submission" date="2015-02" db="EMBL/GenBank/DDBJ databases">
        <title>Physiological reanalysis, assessment of diazotrophy, and genome sequences of multiple isolates of Streptomyces thermoautotrophicus.</title>
        <authorList>
            <person name="MacKellar D.C."/>
            <person name="Lieber L."/>
            <person name="Norman J."/>
            <person name="Bolger A."/>
            <person name="Tobin C."/>
            <person name="Murray J.W."/>
            <person name="Prell J."/>
        </authorList>
    </citation>
    <scope>NUCLEOTIDE SEQUENCE [LARGE SCALE GENOMIC DNA]</scope>
    <source>
        <strain evidence="2 4">UBT1</strain>
    </source>
</reference>
<evidence type="ECO:0000313" key="1">
    <source>
        <dbReference type="EMBL" id="KWW99778.1"/>
    </source>
</evidence>
<dbReference type="Proteomes" id="UP000070188">
    <property type="component" value="Unassembled WGS sequence"/>
</dbReference>